<sequence length="187" mass="22235">MTYHRPSETCMVVVNLTKMHEDAERYCADTYSGGHLVYILDSETNNFTNSLLREKDFYHIGLSDKIRNGDYRWTNGQAANYKNFKTGHLSNLKHYYILMHNSVWYEIYDTDSKFICQASAERKEFFFLNDTNFVNKTNETGVLTRITWKCGVHDEHNHNFQLFYQNVNGTELHLSHVRNKKKRILRF</sequence>
<dbReference type="GeneID" id="129922914"/>
<organism evidence="2 3">
    <name type="scientific">Biomphalaria glabrata</name>
    <name type="common">Bloodfluke planorb</name>
    <name type="synonym">Freshwater snail</name>
    <dbReference type="NCBI Taxonomy" id="6526"/>
    <lineage>
        <taxon>Eukaryota</taxon>
        <taxon>Metazoa</taxon>
        <taxon>Spiralia</taxon>
        <taxon>Lophotrochozoa</taxon>
        <taxon>Mollusca</taxon>
        <taxon>Gastropoda</taxon>
        <taxon>Heterobranchia</taxon>
        <taxon>Euthyneura</taxon>
        <taxon>Panpulmonata</taxon>
        <taxon>Hygrophila</taxon>
        <taxon>Lymnaeoidea</taxon>
        <taxon>Planorbidae</taxon>
        <taxon>Biomphalaria</taxon>
    </lineage>
</organism>
<evidence type="ECO:0000313" key="2">
    <source>
        <dbReference type="Proteomes" id="UP001165740"/>
    </source>
</evidence>
<dbReference type="OrthoDB" id="10047605at2759"/>
<dbReference type="InterPro" id="IPR016187">
    <property type="entry name" value="CTDL_fold"/>
</dbReference>
<accession>A0A9W2YWH6</accession>
<proteinExistence type="predicted"/>
<dbReference type="InterPro" id="IPR001304">
    <property type="entry name" value="C-type_lectin-like"/>
</dbReference>
<dbReference type="Gene3D" id="3.10.100.10">
    <property type="entry name" value="Mannose-Binding Protein A, subunit A"/>
    <property type="match status" value="1"/>
</dbReference>
<dbReference type="Proteomes" id="UP001165740">
    <property type="component" value="Chromosome 14"/>
</dbReference>
<dbReference type="Pfam" id="PF00059">
    <property type="entry name" value="Lectin_C"/>
    <property type="match status" value="1"/>
</dbReference>
<evidence type="ECO:0000259" key="1">
    <source>
        <dbReference type="PROSITE" id="PS50041"/>
    </source>
</evidence>
<dbReference type="InterPro" id="IPR016186">
    <property type="entry name" value="C-type_lectin-like/link_sf"/>
</dbReference>
<dbReference type="AlphaFoldDB" id="A0A9W2YWH6"/>
<dbReference type="SUPFAM" id="SSF56436">
    <property type="entry name" value="C-type lectin-like"/>
    <property type="match status" value="1"/>
</dbReference>
<keyword evidence="2" id="KW-1185">Reference proteome</keyword>
<reference evidence="3" key="1">
    <citation type="submission" date="2025-08" db="UniProtKB">
        <authorList>
            <consortium name="RefSeq"/>
        </authorList>
    </citation>
    <scope>IDENTIFICATION</scope>
</reference>
<dbReference type="SMART" id="SM00034">
    <property type="entry name" value="CLECT"/>
    <property type="match status" value="1"/>
</dbReference>
<dbReference type="PROSITE" id="PS50041">
    <property type="entry name" value="C_TYPE_LECTIN_2"/>
    <property type="match status" value="1"/>
</dbReference>
<name>A0A9W2YWH6_BIOGL</name>
<gene>
    <name evidence="3" type="primary">LOC129922914</name>
</gene>
<protein>
    <submittedName>
        <fullName evidence="3">Collectin-12-like</fullName>
    </submittedName>
</protein>
<dbReference type="PANTHER" id="PTHR22801:SF63">
    <property type="entry name" value="C-TYPE LECTIN DOMAIN-CONTAINING PROTEIN"/>
    <property type="match status" value="1"/>
</dbReference>
<dbReference type="InterPro" id="IPR050801">
    <property type="entry name" value="Ca-Dep_Lectins_ImmuneDev"/>
</dbReference>
<dbReference type="RefSeq" id="XP_055867106.1">
    <property type="nucleotide sequence ID" value="XM_056011131.1"/>
</dbReference>
<evidence type="ECO:0000313" key="3">
    <source>
        <dbReference type="RefSeq" id="XP_055867106.1"/>
    </source>
</evidence>
<dbReference type="CDD" id="cd00037">
    <property type="entry name" value="CLECT"/>
    <property type="match status" value="1"/>
</dbReference>
<dbReference type="PANTHER" id="PTHR22801">
    <property type="entry name" value="LITHOSTATHINE"/>
    <property type="match status" value="1"/>
</dbReference>
<feature type="domain" description="C-type lectin" evidence="1">
    <location>
        <begin position="6"/>
        <end position="104"/>
    </location>
</feature>